<proteinExistence type="predicted"/>
<evidence type="ECO:0000313" key="3">
    <source>
        <dbReference type="Proteomes" id="UP000249936"/>
    </source>
</evidence>
<feature type="transmembrane region" description="Helical" evidence="1">
    <location>
        <begin position="39"/>
        <end position="60"/>
    </location>
</feature>
<accession>A0A2X1RRG4</accession>
<dbReference type="GO" id="GO:0016020">
    <property type="term" value="C:membrane"/>
    <property type="evidence" value="ECO:0007669"/>
    <property type="project" value="InterPro"/>
</dbReference>
<dbReference type="SUPFAM" id="SSF103491">
    <property type="entry name" value="Preprotein translocase SecY subunit"/>
    <property type="match status" value="1"/>
</dbReference>
<gene>
    <name evidence="2" type="primary">secY_2</name>
    <name evidence="2" type="ORF">NCTC11872_01653</name>
</gene>
<dbReference type="Pfam" id="PF00344">
    <property type="entry name" value="SecY"/>
    <property type="match status" value="1"/>
</dbReference>
<dbReference type="InterPro" id="IPR002208">
    <property type="entry name" value="SecY/SEC61-alpha"/>
</dbReference>
<reference evidence="2 3" key="1">
    <citation type="submission" date="2018-06" db="EMBL/GenBank/DDBJ databases">
        <authorList>
            <consortium name="Pathogen Informatics"/>
            <person name="Doyle S."/>
        </authorList>
    </citation>
    <scope>NUCLEOTIDE SEQUENCE [LARGE SCALE GENOMIC DNA]</scope>
    <source>
        <strain evidence="2 3">NCTC11872</strain>
    </source>
</reference>
<dbReference type="Proteomes" id="UP000249936">
    <property type="component" value="Unassembled WGS sequence"/>
</dbReference>
<dbReference type="GO" id="GO:0015031">
    <property type="term" value="P:protein transport"/>
    <property type="evidence" value="ECO:0007669"/>
    <property type="project" value="InterPro"/>
</dbReference>
<protein>
    <submittedName>
        <fullName evidence="2">Preprotein translocase membrane subunit</fullName>
    </submittedName>
</protein>
<evidence type="ECO:0000313" key="2">
    <source>
        <dbReference type="EMBL" id="SPX42027.1"/>
    </source>
</evidence>
<dbReference type="PRINTS" id="PR00303">
    <property type="entry name" value="SECYTRNLCASE"/>
</dbReference>
<name>A0A2X1RRG4_HAEIF</name>
<dbReference type="Gene3D" id="1.10.3370.10">
    <property type="entry name" value="SecY subunit domain"/>
    <property type="match status" value="1"/>
</dbReference>
<keyword evidence="1" id="KW-0812">Transmembrane</keyword>
<dbReference type="AlphaFoldDB" id="A0A2X1RRG4"/>
<organism evidence="2 3">
    <name type="scientific">Haemophilus influenzae</name>
    <dbReference type="NCBI Taxonomy" id="727"/>
    <lineage>
        <taxon>Bacteria</taxon>
        <taxon>Pseudomonadati</taxon>
        <taxon>Pseudomonadota</taxon>
        <taxon>Gammaproteobacteria</taxon>
        <taxon>Pasteurellales</taxon>
        <taxon>Pasteurellaceae</taxon>
        <taxon>Haemophilus</taxon>
    </lineage>
</organism>
<evidence type="ECO:0000256" key="1">
    <source>
        <dbReference type="SAM" id="Phobius"/>
    </source>
</evidence>
<dbReference type="InterPro" id="IPR023201">
    <property type="entry name" value="SecY_dom_sf"/>
</dbReference>
<feature type="transmembrane region" description="Helical" evidence="1">
    <location>
        <begin position="12"/>
        <end position="33"/>
    </location>
</feature>
<sequence length="89" mass="10184">MNKHHVILIKVMTRLTLIGGLYVTFVCLVPYIMTSAWDVKFYFGGTSLLIVVVVIMDFIVQVQSHLMSSQYESALKKQTLRVLDNNCFI</sequence>
<keyword evidence="1" id="KW-0472">Membrane</keyword>
<dbReference type="EMBL" id="UASK01000006">
    <property type="protein sequence ID" value="SPX42027.1"/>
    <property type="molecule type" value="Genomic_DNA"/>
</dbReference>
<keyword evidence="1" id="KW-1133">Transmembrane helix</keyword>